<feature type="signal peptide" evidence="3">
    <location>
        <begin position="1"/>
        <end position="25"/>
    </location>
</feature>
<dbReference type="InterPro" id="IPR006969">
    <property type="entry name" value="Stig-like"/>
</dbReference>
<evidence type="ECO:0000256" key="3">
    <source>
        <dbReference type="SAM" id="SignalP"/>
    </source>
</evidence>
<dbReference type="Proteomes" id="UP000064967">
    <property type="component" value="Chromosome"/>
</dbReference>
<dbReference type="KEGG" id="llu:AKJ09_07085"/>
<accession>A0A0K1Q451</accession>
<proteinExistence type="predicted"/>
<keyword evidence="5" id="KW-1185">Reference proteome</keyword>
<sequence length="426" mass="44500">MLMRPFDRRRSGFAVVALTAAIATAFSASCAGFDDPVVLATPDHDSGSPPPTLTPPSAEAGQEDAEAGAALRCMATECPFPYATCISDQTLTPPFKCQNNLLTDADNCGACGHVCPIYPEFGVFARCSNGQCEPQCDGFRRDCNGVADDGCEVEILFDSKNCGGCGNVCPEGVMCREGLCGCPVGKVDCNGRCVDLTSDDNNCGECGNVCDPDAGGGPGFPGGPIIMGGDETNASDYPPNMRIGCSNSQCKLICNDPFRDCDGKEENGCEVDVKRQIDIGLADPKNCGGCGIECGPKEACHILDDGEVSCRCEGQATFCFLGGSYACIDTDNDRKHCGLCNHACPFVDLRFKHQQATCTKGLCGTECDPDWGDCNGNPADGCETNLTYDGANCGACGNRCNTGAGQPCVDGRCLTEECDAGDPVTR</sequence>
<feature type="chain" id="PRO_5005466565" evidence="3">
    <location>
        <begin position="26"/>
        <end position="426"/>
    </location>
</feature>
<name>A0A0K1Q451_9BACT</name>
<dbReference type="EMBL" id="CP012333">
    <property type="protein sequence ID" value="AKV00422.1"/>
    <property type="molecule type" value="Genomic_DNA"/>
</dbReference>
<dbReference type="PANTHER" id="PTHR33227:SF48">
    <property type="entry name" value="STIGMA-SPECIFIC STIG1-LIKE PROTEIN 4"/>
    <property type="match status" value="1"/>
</dbReference>
<evidence type="ECO:0000256" key="1">
    <source>
        <dbReference type="ARBA" id="ARBA00022729"/>
    </source>
</evidence>
<dbReference type="PATRIC" id="fig|1391654.3.peg.7192"/>
<reference evidence="4 5" key="1">
    <citation type="submission" date="2015-08" db="EMBL/GenBank/DDBJ databases">
        <authorList>
            <person name="Babu N.S."/>
            <person name="Beckwith C.J."/>
            <person name="Beseler K.G."/>
            <person name="Brison A."/>
            <person name="Carone J.V."/>
            <person name="Caskin T.P."/>
            <person name="Diamond M."/>
            <person name="Durham M.E."/>
            <person name="Foxe J.M."/>
            <person name="Go M."/>
            <person name="Henderson B.A."/>
            <person name="Jones I.B."/>
            <person name="McGettigan J.A."/>
            <person name="Micheletti S.J."/>
            <person name="Nasrallah M.E."/>
            <person name="Ortiz D."/>
            <person name="Piller C.R."/>
            <person name="Privatt S.R."/>
            <person name="Schneider S.L."/>
            <person name="Sharp S."/>
            <person name="Smith T.C."/>
            <person name="Stanton J.D."/>
            <person name="Ullery H.E."/>
            <person name="Wilson R.J."/>
            <person name="Serrano M.G."/>
            <person name="Buck G."/>
            <person name="Lee V."/>
            <person name="Wang Y."/>
            <person name="Carvalho R."/>
            <person name="Voegtly L."/>
            <person name="Shi R."/>
            <person name="Duckworth R."/>
            <person name="Johnson A."/>
            <person name="Loviza R."/>
            <person name="Walstead R."/>
            <person name="Shah Z."/>
            <person name="Kiflezghi M."/>
            <person name="Wade K."/>
            <person name="Ball S.L."/>
            <person name="Bradley K.W."/>
            <person name="Asai D.J."/>
            <person name="Bowman C.A."/>
            <person name="Russell D.A."/>
            <person name="Pope W.H."/>
            <person name="Jacobs-Sera D."/>
            <person name="Hendrix R.W."/>
            <person name="Hatfull G.F."/>
        </authorList>
    </citation>
    <scope>NUCLEOTIDE SEQUENCE [LARGE SCALE GENOMIC DNA]</scope>
    <source>
        <strain evidence="4 5">DSM 27648</strain>
    </source>
</reference>
<organism evidence="4 5">
    <name type="scientific">Labilithrix luteola</name>
    <dbReference type="NCBI Taxonomy" id="1391654"/>
    <lineage>
        <taxon>Bacteria</taxon>
        <taxon>Pseudomonadati</taxon>
        <taxon>Myxococcota</taxon>
        <taxon>Polyangia</taxon>
        <taxon>Polyangiales</taxon>
        <taxon>Labilitrichaceae</taxon>
        <taxon>Labilithrix</taxon>
    </lineage>
</organism>
<evidence type="ECO:0000256" key="2">
    <source>
        <dbReference type="SAM" id="MobiDB-lite"/>
    </source>
</evidence>
<dbReference type="RefSeq" id="WP_146651715.1">
    <property type="nucleotide sequence ID" value="NZ_CP012333.1"/>
</dbReference>
<dbReference type="PANTHER" id="PTHR33227">
    <property type="entry name" value="STIGMA-SPECIFIC STIG1-LIKE PROTEIN 3"/>
    <property type="match status" value="1"/>
</dbReference>
<dbReference type="PROSITE" id="PS51257">
    <property type="entry name" value="PROKAR_LIPOPROTEIN"/>
    <property type="match status" value="1"/>
</dbReference>
<evidence type="ECO:0000313" key="5">
    <source>
        <dbReference type="Proteomes" id="UP000064967"/>
    </source>
</evidence>
<gene>
    <name evidence="4" type="ORF">AKJ09_07085</name>
</gene>
<feature type="region of interest" description="Disordered" evidence="2">
    <location>
        <begin position="41"/>
        <end position="61"/>
    </location>
</feature>
<dbReference type="OrthoDB" id="5492401at2"/>
<evidence type="ECO:0000313" key="4">
    <source>
        <dbReference type="EMBL" id="AKV00422.1"/>
    </source>
</evidence>
<dbReference type="STRING" id="1391654.AKJ09_07085"/>
<protein>
    <submittedName>
        <fullName evidence="4">Tryptophan synthase alpha chain</fullName>
    </submittedName>
</protein>
<dbReference type="AlphaFoldDB" id="A0A0K1Q451"/>
<keyword evidence="1 3" id="KW-0732">Signal</keyword>